<evidence type="ECO:0000256" key="2">
    <source>
        <dbReference type="SAM" id="Phobius"/>
    </source>
</evidence>
<dbReference type="PROSITE" id="PS51257">
    <property type="entry name" value="PROKAR_LIPOPROTEIN"/>
    <property type="match status" value="1"/>
</dbReference>
<feature type="compositionally biased region" description="Basic and acidic residues" evidence="1">
    <location>
        <begin position="60"/>
        <end position="71"/>
    </location>
</feature>
<accession>A0ABV6DER3</accession>
<comment type="caution">
    <text evidence="3">The sequence shown here is derived from an EMBL/GenBank/DDBJ whole genome shotgun (WGS) entry which is preliminary data.</text>
</comment>
<dbReference type="EMBL" id="JBHLWN010000012">
    <property type="protein sequence ID" value="MFC0211137.1"/>
    <property type="molecule type" value="Genomic_DNA"/>
</dbReference>
<name>A0ABV6DER3_9BACL</name>
<keyword evidence="2" id="KW-0472">Membrane</keyword>
<evidence type="ECO:0000313" key="4">
    <source>
        <dbReference type="Proteomes" id="UP001589776"/>
    </source>
</evidence>
<keyword evidence="2" id="KW-1133">Transmembrane helix</keyword>
<feature type="transmembrane region" description="Helical" evidence="2">
    <location>
        <begin position="12"/>
        <end position="30"/>
    </location>
</feature>
<dbReference type="RefSeq" id="WP_377467946.1">
    <property type="nucleotide sequence ID" value="NZ_JBHLWN010000012.1"/>
</dbReference>
<proteinExistence type="predicted"/>
<reference evidence="3 4" key="1">
    <citation type="submission" date="2024-09" db="EMBL/GenBank/DDBJ databases">
        <authorList>
            <person name="Sun Q."/>
            <person name="Mori K."/>
        </authorList>
    </citation>
    <scope>NUCLEOTIDE SEQUENCE [LARGE SCALE GENOMIC DNA]</scope>
    <source>
        <strain evidence="3 4">CCM 7759</strain>
    </source>
</reference>
<evidence type="ECO:0000313" key="3">
    <source>
        <dbReference type="EMBL" id="MFC0211137.1"/>
    </source>
</evidence>
<dbReference type="Proteomes" id="UP001589776">
    <property type="component" value="Unassembled WGS sequence"/>
</dbReference>
<evidence type="ECO:0000256" key="1">
    <source>
        <dbReference type="SAM" id="MobiDB-lite"/>
    </source>
</evidence>
<keyword evidence="2" id="KW-0812">Transmembrane</keyword>
<feature type="compositionally biased region" description="Low complexity" evidence="1">
    <location>
        <begin position="80"/>
        <end position="103"/>
    </location>
</feature>
<feature type="region of interest" description="Disordered" evidence="1">
    <location>
        <begin position="31"/>
        <end position="126"/>
    </location>
</feature>
<evidence type="ECO:0008006" key="5">
    <source>
        <dbReference type="Google" id="ProtNLM"/>
    </source>
</evidence>
<sequence>MQRQATVVAYRYIAGLLIIAALAGCGRMPAEPAELSSPQEGTPGYGSTRNSGYPAPPTESGRDAVVSKDTMHISSSTTEPPVSYAAPAAAPSAAPNLPAAEPSKPVGKSEAQAAPAQPKPKVDAEDAYKEENPTLLGLTLHTERDAVLAKLGNAKNKFTMDDDADPITVYEYADFSVGFNKDNRLEFVDVHSPDIDPGLHGLRIGQSVDDAVKALGKPDTSSTVVLTYRTQGTVLKLDLDAKSGLIRSIKLFASK</sequence>
<protein>
    <recommendedName>
        <fullName evidence="5">DUF4309 domain-containing protein</fullName>
    </recommendedName>
</protein>
<feature type="compositionally biased region" description="Polar residues" evidence="1">
    <location>
        <begin position="36"/>
        <end position="51"/>
    </location>
</feature>
<organism evidence="3 4">
    <name type="scientific">Paenibacillus chartarius</name>
    <dbReference type="NCBI Taxonomy" id="747481"/>
    <lineage>
        <taxon>Bacteria</taxon>
        <taxon>Bacillati</taxon>
        <taxon>Bacillota</taxon>
        <taxon>Bacilli</taxon>
        <taxon>Bacillales</taxon>
        <taxon>Paenibacillaceae</taxon>
        <taxon>Paenibacillus</taxon>
    </lineage>
</organism>
<keyword evidence="4" id="KW-1185">Reference proteome</keyword>
<gene>
    <name evidence="3" type="ORF">ACFFK0_01525</name>
</gene>